<gene>
    <name evidence="1" type="ORF">C3B59_17195</name>
</gene>
<evidence type="ECO:0000313" key="2">
    <source>
        <dbReference type="Proteomes" id="UP000237104"/>
    </source>
</evidence>
<name>A0A2S3Z5Z1_9MICO</name>
<proteinExistence type="predicted"/>
<dbReference type="EMBL" id="PPXF01000065">
    <property type="protein sequence ID" value="POH59631.1"/>
    <property type="molecule type" value="Genomic_DNA"/>
</dbReference>
<comment type="caution">
    <text evidence="1">The sequence shown here is derived from an EMBL/GenBank/DDBJ whole genome shotgun (WGS) entry which is preliminary data.</text>
</comment>
<reference evidence="1 2" key="1">
    <citation type="submission" date="2018-01" db="EMBL/GenBank/DDBJ databases">
        <title>Cryobacterium sp. nov., from glaciers in China.</title>
        <authorList>
            <person name="Liu Q."/>
            <person name="Xin Y.-H."/>
        </authorList>
    </citation>
    <scope>NUCLEOTIDE SEQUENCE [LARGE SCALE GENOMIC DNA]</scope>
    <source>
        <strain evidence="1 2">TMB1-8</strain>
    </source>
</reference>
<accession>A0A2S3Z5Z1</accession>
<evidence type="ECO:0000313" key="1">
    <source>
        <dbReference type="EMBL" id="POH59631.1"/>
    </source>
</evidence>
<dbReference type="AlphaFoldDB" id="A0A2S3Z5Z1"/>
<protein>
    <submittedName>
        <fullName evidence="1">Uncharacterized protein</fullName>
    </submittedName>
</protein>
<organism evidence="1 2">
    <name type="scientific">Cryobacterium zongtaii</name>
    <dbReference type="NCBI Taxonomy" id="1259217"/>
    <lineage>
        <taxon>Bacteria</taxon>
        <taxon>Bacillati</taxon>
        <taxon>Actinomycetota</taxon>
        <taxon>Actinomycetes</taxon>
        <taxon>Micrococcales</taxon>
        <taxon>Microbacteriaceae</taxon>
        <taxon>Cryobacterium</taxon>
    </lineage>
</organism>
<sequence length="106" mass="11715">MNNSGISQDRAGRLLTFYAEHITNLDYPKANASEEASWGWSYFFDDTRLHAPVEMTVESHGQSITFGASESDDGLMVWLGLTAGIPRCEQCGENSMCCVHFEGYGP</sequence>
<dbReference type="Proteomes" id="UP000237104">
    <property type="component" value="Unassembled WGS sequence"/>
</dbReference>